<dbReference type="GeneID" id="54415397"/>
<feature type="region of interest" description="Disordered" evidence="1">
    <location>
        <begin position="1"/>
        <end position="87"/>
    </location>
</feature>
<feature type="compositionally biased region" description="Polar residues" evidence="1">
    <location>
        <begin position="70"/>
        <end position="81"/>
    </location>
</feature>
<accession>A0A6G1G893</accession>
<reference evidence="4" key="2">
    <citation type="submission" date="2020-04" db="EMBL/GenBank/DDBJ databases">
        <authorList>
            <consortium name="NCBI Genome Project"/>
        </authorList>
    </citation>
    <scope>NUCLEOTIDE SEQUENCE</scope>
    <source>
        <strain evidence="4">CBS 781.70</strain>
    </source>
</reference>
<dbReference type="RefSeq" id="XP_033535885.1">
    <property type="nucleotide sequence ID" value="XM_033674827.1"/>
</dbReference>
<feature type="compositionally biased region" description="Low complexity" evidence="1">
    <location>
        <begin position="35"/>
        <end position="57"/>
    </location>
</feature>
<evidence type="ECO:0000313" key="2">
    <source>
        <dbReference type="EMBL" id="KAF1814254.1"/>
    </source>
</evidence>
<dbReference type="OrthoDB" id="4588567at2759"/>
<reference evidence="4" key="3">
    <citation type="submission" date="2025-04" db="UniProtKB">
        <authorList>
            <consortium name="RefSeq"/>
        </authorList>
    </citation>
    <scope>IDENTIFICATION</scope>
    <source>
        <strain evidence="4">CBS 781.70</strain>
    </source>
</reference>
<evidence type="ECO:0000313" key="3">
    <source>
        <dbReference type="Proteomes" id="UP000504638"/>
    </source>
</evidence>
<proteinExistence type="predicted"/>
<gene>
    <name evidence="2 4" type="ORF">P152DRAFT_265537</name>
</gene>
<evidence type="ECO:0000256" key="1">
    <source>
        <dbReference type="SAM" id="MobiDB-lite"/>
    </source>
</evidence>
<keyword evidence="3" id="KW-1185">Reference proteome</keyword>
<name>A0A6G1G893_9PEZI</name>
<sequence length="207" mass="21996">MRSPLSHPLRRLRTAFSPSPSHRRRQTASPDPVRHSPTSSSSPLSHPGSSSPSTSSLDIYHDGPPRHPSASHNINTINGTTAHPLPVPTSAKARAILPPSTPTDLSMSPTDTVSNASFSPASAVSVSSFSPSSAFASGGFHVSQGAKYASHRLRGMLAIRRQPSGLDLELEEEKRDFGGVLERVIEPRPDVGTRVVAGWEMVLEGKA</sequence>
<dbReference type="Proteomes" id="UP000504638">
    <property type="component" value="Unplaced"/>
</dbReference>
<protein>
    <submittedName>
        <fullName evidence="2 4">Uncharacterized protein</fullName>
    </submittedName>
</protein>
<evidence type="ECO:0000313" key="4">
    <source>
        <dbReference type="RefSeq" id="XP_033535885.1"/>
    </source>
</evidence>
<organism evidence="2">
    <name type="scientific">Eremomyces bilateralis CBS 781.70</name>
    <dbReference type="NCBI Taxonomy" id="1392243"/>
    <lineage>
        <taxon>Eukaryota</taxon>
        <taxon>Fungi</taxon>
        <taxon>Dikarya</taxon>
        <taxon>Ascomycota</taxon>
        <taxon>Pezizomycotina</taxon>
        <taxon>Dothideomycetes</taxon>
        <taxon>Dothideomycetes incertae sedis</taxon>
        <taxon>Eremomycetales</taxon>
        <taxon>Eremomycetaceae</taxon>
        <taxon>Eremomyces</taxon>
    </lineage>
</organism>
<dbReference type="AlphaFoldDB" id="A0A6G1G893"/>
<reference evidence="2 4" key="1">
    <citation type="submission" date="2020-01" db="EMBL/GenBank/DDBJ databases">
        <authorList>
            <consortium name="DOE Joint Genome Institute"/>
            <person name="Haridas S."/>
            <person name="Albert R."/>
            <person name="Binder M."/>
            <person name="Bloem J."/>
            <person name="Labutti K."/>
            <person name="Salamov A."/>
            <person name="Andreopoulos B."/>
            <person name="Baker S.E."/>
            <person name="Barry K."/>
            <person name="Bills G."/>
            <person name="Bluhm B.H."/>
            <person name="Cannon C."/>
            <person name="Castanera R."/>
            <person name="Culley D.E."/>
            <person name="Daum C."/>
            <person name="Ezra D."/>
            <person name="Gonzalez J.B."/>
            <person name="Henrissat B."/>
            <person name="Kuo A."/>
            <person name="Liang C."/>
            <person name="Lipzen A."/>
            <person name="Lutzoni F."/>
            <person name="Magnuson J."/>
            <person name="Mondo S."/>
            <person name="Nolan M."/>
            <person name="Ohm R."/>
            <person name="Pangilinan J."/>
            <person name="Park H.-J."/>
            <person name="Ramirez L."/>
            <person name="Alfaro M."/>
            <person name="Sun H."/>
            <person name="Tritt A."/>
            <person name="Yoshinaga Y."/>
            <person name="Zwiers L.-H."/>
            <person name="Turgeon B.G."/>
            <person name="Goodwin S.B."/>
            <person name="Spatafora J.W."/>
            <person name="Crous P.W."/>
            <person name="Grigoriev I.V."/>
        </authorList>
    </citation>
    <scope>NUCLEOTIDE SEQUENCE</scope>
    <source>
        <strain evidence="2 4">CBS 781.70</strain>
    </source>
</reference>
<dbReference type="EMBL" id="ML975153">
    <property type="protein sequence ID" value="KAF1814254.1"/>
    <property type="molecule type" value="Genomic_DNA"/>
</dbReference>